<dbReference type="EC" id="2.6.1.96" evidence="7"/>
<dbReference type="GO" id="GO:0030170">
    <property type="term" value="F:pyridoxal phosphate binding"/>
    <property type="evidence" value="ECO:0007669"/>
    <property type="project" value="InterPro"/>
</dbReference>
<dbReference type="GO" id="GO:0004015">
    <property type="term" value="F:adenosylmethionine-8-amino-7-oxononanoate transaminase activity"/>
    <property type="evidence" value="ECO:0007669"/>
    <property type="project" value="TreeGrafter"/>
</dbReference>
<dbReference type="SUPFAM" id="SSF53383">
    <property type="entry name" value="PLP-dependent transferases"/>
    <property type="match status" value="1"/>
</dbReference>
<dbReference type="FunFam" id="3.40.640.10:FF:000014">
    <property type="entry name" value="Adenosylmethionine-8-amino-7-oxononanoate aminotransferase, probable"/>
    <property type="match status" value="1"/>
</dbReference>
<dbReference type="NCBIfam" id="NF004767">
    <property type="entry name" value="PRK06105.1"/>
    <property type="match status" value="1"/>
</dbReference>
<evidence type="ECO:0000256" key="6">
    <source>
        <dbReference type="RuleBase" id="RU003560"/>
    </source>
</evidence>
<accession>A0A7W6MNP6</accession>
<organism evidence="7 8">
    <name type="scientific">Aurantimonas endophytica</name>
    <dbReference type="NCBI Taxonomy" id="1522175"/>
    <lineage>
        <taxon>Bacteria</taxon>
        <taxon>Pseudomonadati</taxon>
        <taxon>Pseudomonadota</taxon>
        <taxon>Alphaproteobacteria</taxon>
        <taxon>Hyphomicrobiales</taxon>
        <taxon>Aurantimonadaceae</taxon>
        <taxon>Aurantimonas</taxon>
    </lineage>
</organism>
<proteinExistence type="inferred from homology"/>
<dbReference type="GO" id="GO:0009102">
    <property type="term" value="P:biotin biosynthetic process"/>
    <property type="evidence" value="ECO:0007669"/>
    <property type="project" value="TreeGrafter"/>
</dbReference>
<comment type="similarity">
    <text evidence="2 6">Belongs to the class-III pyridoxal-phosphate-dependent aminotransferase family.</text>
</comment>
<evidence type="ECO:0000313" key="8">
    <source>
        <dbReference type="Proteomes" id="UP000588647"/>
    </source>
</evidence>
<keyword evidence="4 7" id="KW-0808">Transferase</keyword>
<dbReference type="InterPro" id="IPR005814">
    <property type="entry name" value="Aminotrans_3"/>
</dbReference>
<dbReference type="PROSITE" id="PS00600">
    <property type="entry name" value="AA_TRANSFER_CLASS_3"/>
    <property type="match status" value="1"/>
</dbReference>
<dbReference type="GO" id="GO:0009448">
    <property type="term" value="P:gamma-aminobutyric acid metabolic process"/>
    <property type="evidence" value="ECO:0007669"/>
    <property type="project" value="TreeGrafter"/>
</dbReference>
<dbReference type="InterPro" id="IPR015421">
    <property type="entry name" value="PyrdxlP-dep_Trfase_major"/>
</dbReference>
<dbReference type="PANTHER" id="PTHR42684">
    <property type="entry name" value="ADENOSYLMETHIONINE-8-AMINO-7-OXONONANOATE AMINOTRANSFERASE"/>
    <property type="match status" value="1"/>
</dbReference>
<keyword evidence="7" id="KW-0670">Pyruvate</keyword>
<evidence type="ECO:0000313" key="7">
    <source>
        <dbReference type="EMBL" id="MBB4002105.1"/>
    </source>
</evidence>
<keyword evidence="3 7" id="KW-0032">Aminotransferase</keyword>
<dbReference type="EMBL" id="JACIEM010000001">
    <property type="protein sequence ID" value="MBB4002105.1"/>
    <property type="molecule type" value="Genomic_DNA"/>
</dbReference>
<reference evidence="7 8" key="1">
    <citation type="submission" date="2020-08" db="EMBL/GenBank/DDBJ databases">
        <title>Genomic Encyclopedia of Type Strains, Phase IV (KMG-IV): sequencing the most valuable type-strain genomes for metagenomic binning, comparative biology and taxonomic classification.</title>
        <authorList>
            <person name="Goeker M."/>
        </authorList>
    </citation>
    <scope>NUCLEOTIDE SEQUENCE [LARGE SCALE GENOMIC DNA]</scope>
    <source>
        <strain evidence="7 8">DSM 103570</strain>
    </source>
</reference>
<evidence type="ECO:0000256" key="3">
    <source>
        <dbReference type="ARBA" id="ARBA00022576"/>
    </source>
</evidence>
<comment type="cofactor">
    <cofactor evidence="1">
        <name>pyridoxal 5'-phosphate</name>
        <dbReference type="ChEBI" id="CHEBI:597326"/>
    </cofactor>
</comment>
<keyword evidence="5 6" id="KW-0663">Pyridoxal phosphate</keyword>
<dbReference type="Pfam" id="PF00202">
    <property type="entry name" value="Aminotran_3"/>
    <property type="match status" value="1"/>
</dbReference>
<dbReference type="InterPro" id="IPR049704">
    <property type="entry name" value="Aminotrans_3_PPA_site"/>
</dbReference>
<dbReference type="GO" id="GO:0034387">
    <property type="term" value="F:4-aminobutyrate:pyruvate transaminase activity"/>
    <property type="evidence" value="ECO:0007669"/>
    <property type="project" value="UniProtKB-EC"/>
</dbReference>
<gene>
    <name evidence="7" type="ORF">GGR03_001152</name>
</gene>
<dbReference type="InterPro" id="IPR015424">
    <property type="entry name" value="PyrdxlP-dep_Trfase"/>
</dbReference>
<protein>
    <submittedName>
        <fullName evidence="7">4-aminobutyrate--pyruvate transaminase</fullName>
        <ecNumber evidence="7">2.6.1.96</ecNumber>
    </submittedName>
</protein>
<dbReference type="AlphaFoldDB" id="A0A7W6MNP6"/>
<evidence type="ECO:0000256" key="2">
    <source>
        <dbReference type="ARBA" id="ARBA00008954"/>
    </source>
</evidence>
<dbReference type="Gene3D" id="3.90.1150.10">
    <property type="entry name" value="Aspartate Aminotransferase, domain 1"/>
    <property type="match status" value="1"/>
</dbReference>
<evidence type="ECO:0000256" key="5">
    <source>
        <dbReference type="ARBA" id="ARBA00022898"/>
    </source>
</evidence>
<name>A0A7W6MNP6_9HYPH</name>
<keyword evidence="8" id="KW-1185">Reference proteome</keyword>
<sequence>MIMLTHGIEESLEVHHSLQHLKAAMDTLSNSLAAADIAHTLHPNTNLRLHEKNGPLVIARGDGIHVYDDRGKEYIEGLAGLWSVGVGFSEKRLADVAYKQMLKLPYYHTFSSKGHEPSIRLAEKLAEMTPEPLTRAFFTSSGSEANDTIVKMVWYMNNALGRPKKKKFLSRIKGYHGITIAAGSLTGLPVNHKDFDLPAIPVHHLTCPHFYRFGTEGESEADFTARLLAELEAVILSEGADTIAALIGEPLIAAGGVLPPPVGYWEGVERICRANDILLVADEVICGFGRLGTPFGCQKYGFTPDIMTLSKQITSSYMPLAAIMLSEPIYQVIADNSEKLGIFGHGFTASGHPVATAVALENLAIMEERDLFGNAARLEGVFQAGLRSFADHPLVGEARGTGLIGAVELVADKPTRRPFAKVGRAGQIASAIGHEEGLIFRAIGDQLALCPPMIITEDEVGELMARMDRTLERLTGAVAAEGLE</sequence>
<dbReference type="Proteomes" id="UP000588647">
    <property type="component" value="Unassembled WGS sequence"/>
</dbReference>
<dbReference type="PANTHER" id="PTHR42684:SF3">
    <property type="entry name" value="ADENOSYLMETHIONINE-8-AMINO-7-OXONONANOATE AMINOTRANSFERASE"/>
    <property type="match status" value="1"/>
</dbReference>
<comment type="caution">
    <text evidence="7">The sequence shown here is derived from an EMBL/GenBank/DDBJ whole genome shotgun (WGS) entry which is preliminary data.</text>
</comment>
<dbReference type="InterPro" id="IPR015422">
    <property type="entry name" value="PyrdxlP-dep_Trfase_small"/>
</dbReference>
<dbReference type="Gene3D" id="3.40.640.10">
    <property type="entry name" value="Type I PLP-dependent aspartate aminotransferase-like (Major domain)"/>
    <property type="match status" value="1"/>
</dbReference>
<evidence type="ECO:0000256" key="4">
    <source>
        <dbReference type="ARBA" id="ARBA00022679"/>
    </source>
</evidence>
<evidence type="ECO:0000256" key="1">
    <source>
        <dbReference type="ARBA" id="ARBA00001933"/>
    </source>
</evidence>
<dbReference type="CDD" id="cd00610">
    <property type="entry name" value="OAT_like"/>
    <property type="match status" value="1"/>
</dbReference>